<name>A0ABW5H7A3_9PSEU</name>
<dbReference type="CDD" id="cd04301">
    <property type="entry name" value="NAT_SF"/>
    <property type="match status" value="1"/>
</dbReference>
<dbReference type="InterPro" id="IPR016181">
    <property type="entry name" value="Acyl_CoA_acyltransferase"/>
</dbReference>
<proteinExistence type="predicted"/>
<evidence type="ECO:0000313" key="2">
    <source>
        <dbReference type="EMBL" id="MFD2469173.1"/>
    </source>
</evidence>
<keyword evidence="3" id="KW-1185">Reference proteome</keyword>
<sequence length="319" mass="36515">MTSRRTHREHASAVDHTDLTLRPLTGPEELDLFCQLTYALDHELADDLAAGRRRPDWMWVALRRGELVARAAWWGRAEEQVPFLLDFFDLEDVTVGAQLLRTAIAEILPTGARPPAYNRMVPTDWRERPETRSVVEDRMTALEQTGARLLAERLRFDWQPGTPVPPRDRLIFRPVRDDDEILDLMAQVLDGTLDAHSRDDLTRMSAHEAAIRHYEDELAHYRSPRDWWRVATLPDGTPVGFVTPARNNYNPIIGYLAVLPEHRGNGYIDEILAEGTRILAAQEVPRIRAATDLGNIPMAKAFRRAGYVNFERTITMVWP</sequence>
<dbReference type="PROSITE" id="PS51186">
    <property type="entry name" value="GNAT"/>
    <property type="match status" value="1"/>
</dbReference>
<keyword evidence="2" id="KW-0012">Acyltransferase</keyword>
<dbReference type="EC" id="2.3.-.-" evidence="2"/>
<dbReference type="Gene3D" id="3.40.630.30">
    <property type="match status" value="1"/>
</dbReference>
<dbReference type="Proteomes" id="UP001597483">
    <property type="component" value="Unassembled WGS sequence"/>
</dbReference>
<dbReference type="SUPFAM" id="SSF55729">
    <property type="entry name" value="Acyl-CoA N-acyltransferases (Nat)"/>
    <property type="match status" value="1"/>
</dbReference>
<protein>
    <submittedName>
        <fullName evidence="2">GNAT family N-acetyltransferase</fullName>
        <ecNumber evidence="2">2.3.-.-</ecNumber>
    </submittedName>
</protein>
<comment type="caution">
    <text evidence="2">The sequence shown here is derived from an EMBL/GenBank/DDBJ whole genome shotgun (WGS) entry which is preliminary data.</text>
</comment>
<dbReference type="InterPro" id="IPR000182">
    <property type="entry name" value="GNAT_dom"/>
</dbReference>
<organism evidence="2 3">
    <name type="scientific">Amycolatopsis silviterrae</name>
    <dbReference type="NCBI Taxonomy" id="1656914"/>
    <lineage>
        <taxon>Bacteria</taxon>
        <taxon>Bacillati</taxon>
        <taxon>Actinomycetota</taxon>
        <taxon>Actinomycetes</taxon>
        <taxon>Pseudonocardiales</taxon>
        <taxon>Pseudonocardiaceae</taxon>
        <taxon>Amycolatopsis</taxon>
    </lineage>
</organism>
<accession>A0ABW5H7A3</accession>
<evidence type="ECO:0000259" key="1">
    <source>
        <dbReference type="PROSITE" id="PS51186"/>
    </source>
</evidence>
<evidence type="ECO:0000313" key="3">
    <source>
        <dbReference type="Proteomes" id="UP001597483"/>
    </source>
</evidence>
<dbReference type="GO" id="GO:0016746">
    <property type="term" value="F:acyltransferase activity"/>
    <property type="evidence" value="ECO:0007669"/>
    <property type="project" value="UniProtKB-KW"/>
</dbReference>
<dbReference type="RefSeq" id="WP_378305347.1">
    <property type="nucleotide sequence ID" value="NZ_JBHUKS010000011.1"/>
</dbReference>
<reference evidence="3" key="1">
    <citation type="journal article" date="2019" name="Int. J. Syst. Evol. Microbiol.">
        <title>The Global Catalogue of Microorganisms (GCM) 10K type strain sequencing project: providing services to taxonomists for standard genome sequencing and annotation.</title>
        <authorList>
            <consortium name="The Broad Institute Genomics Platform"/>
            <consortium name="The Broad Institute Genome Sequencing Center for Infectious Disease"/>
            <person name="Wu L."/>
            <person name="Ma J."/>
        </authorList>
    </citation>
    <scope>NUCLEOTIDE SEQUENCE [LARGE SCALE GENOMIC DNA]</scope>
    <source>
        <strain evidence="3">CGMCC 4.7641</strain>
    </source>
</reference>
<feature type="domain" description="N-acetyltransferase" evidence="1">
    <location>
        <begin position="170"/>
        <end position="319"/>
    </location>
</feature>
<dbReference type="Pfam" id="PF13302">
    <property type="entry name" value="Acetyltransf_3"/>
    <property type="match status" value="1"/>
</dbReference>
<gene>
    <name evidence="2" type="ORF">ACFSVL_17435</name>
</gene>
<keyword evidence="2" id="KW-0808">Transferase</keyword>
<dbReference type="EMBL" id="JBHUKS010000011">
    <property type="protein sequence ID" value="MFD2469173.1"/>
    <property type="molecule type" value="Genomic_DNA"/>
</dbReference>